<protein>
    <submittedName>
        <fullName evidence="1">Uncharacterized protein</fullName>
    </submittedName>
</protein>
<keyword evidence="2" id="KW-1185">Reference proteome</keyword>
<dbReference type="EMBL" id="CABFNS010000960">
    <property type="protein sequence ID" value="VUC37359.1"/>
    <property type="molecule type" value="Genomic_DNA"/>
</dbReference>
<dbReference type="Proteomes" id="UP000766486">
    <property type="component" value="Unassembled WGS sequence"/>
</dbReference>
<reference evidence="1 2" key="1">
    <citation type="submission" date="2019-06" db="EMBL/GenBank/DDBJ databases">
        <authorList>
            <person name="Broberg M."/>
        </authorList>
    </citation>
    <scope>NUCLEOTIDE SEQUENCE [LARGE SCALE GENOMIC DNA]</scope>
</reference>
<comment type="caution">
    <text evidence="1">The sequence shown here is derived from an EMBL/GenBank/DDBJ whole genome shotgun (WGS) entry which is preliminary data.</text>
</comment>
<accession>A0ABY6V4D7</accession>
<gene>
    <name evidence="1" type="ORF">CLO192961_LOCUS469903</name>
</gene>
<evidence type="ECO:0000313" key="1">
    <source>
        <dbReference type="EMBL" id="VUC37359.1"/>
    </source>
</evidence>
<evidence type="ECO:0000313" key="2">
    <source>
        <dbReference type="Proteomes" id="UP000766486"/>
    </source>
</evidence>
<name>A0ABY6V4D7_BIOOC</name>
<proteinExistence type="predicted"/>
<organism evidence="1 2">
    <name type="scientific">Bionectria ochroleuca</name>
    <name type="common">Gliocladium roseum</name>
    <dbReference type="NCBI Taxonomy" id="29856"/>
    <lineage>
        <taxon>Eukaryota</taxon>
        <taxon>Fungi</taxon>
        <taxon>Dikarya</taxon>
        <taxon>Ascomycota</taxon>
        <taxon>Pezizomycotina</taxon>
        <taxon>Sordariomycetes</taxon>
        <taxon>Hypocreomycetidae</taxon>
        <taxon>Hypocreales</taxon>
        <taxon>Bionectriaceae</taxon>
        <taxon>Clonostachys</taxon>
    </lineage>
</organism>
<sequence length="310" mass="33813">MAHPPPQFPSQSNTGILFRTDIPFLVENWPLVQLSNIQKRGERAVGEHLELPKVSVRNEEHDTHLSASATPTSGSLAAKVSNVLDVSSNITSSKVDKVKVEGLSLEMQTVMQGFDKPTCEKIGSIPEVEEYMRGYLRPDIFRRPVFIVTSLLIAKNKPKITSLANRGTFLSSSANASSATTAEALVTVEGHGAGGNSMTEEGCYTGDMGVIVGYEVDIVRPGLNGLEAEGYMDGAEFACVNAGETHDDGDERKDGEDDDDKLRCLPLTIEELENIPHDNSRFSIENLGEGHFWIEFLDNDTNTSLFASHE</sequence>